<evidence type="ECO:0000313" key="2">
    <source>
        <dbReference type="EMBL" id="CAD8125864.1"/>
    </source>
</evidence>
<dbReference type="AlphaFoldDB" id="A0A8S1RF17"/>
<dbReference type="Proteomes" id="UP000692954">
    <property type="component" value="Unassembled WGS sequence"/>
</dbReference>
<gene>
    <name evidence="2" type="ORF">PSON_ATCC_30995.1.T1630001</name>
</gene>
<organism evidence="2 3">
    <name type="scientific">Paramecium sonneborni</name>
    <dbReference type="NCBI Taxonomy" id="65129"/>
    <lineage>
        <taxon>Eukaryota</taxon>
        <taxon>Sar</taxon>
        <taxon>Alveolata</taxon>
        <taxon>Ciliophora</taxon>
        <taxon>Intramacronucleata</taxon>
        <taxon>Oligohymenophorea</taxon>
        <taxon>Peniculida</taxon>
        <taxon>Parameciidae</taxon>
        <taxon>Paramecium</taxon>
    </lineage>
</organism>
<keyword evidence="1" id="KW-1133">Transmembrane helix</keyword>
<proteinExistence type="predicted"/>
<evidence type="ECO:0000256" key="1">
    <source>
        <dbReference type="SAM" id="Phobius"/>
    </source>
</evidence>
<evidence type="ECO:0000313" key="3">
    <source>
        <dbReference type="Proteomes" id="UP000692954"/>
    </source>
</evidence>
<keyword evidence="3" id="KW-1185">Reference proteome</keyword>
<feature type="transmembrane region" description="Helical" evidence="1">
    <location>
        <begin position="116"/>
        <end position="140"/>
    </location>
</feature>
<comment type="caution">
    <text evidence="2">The sequence shown here is derived from an EMBL/GenBank/DDBJ whole genome shotgun (WGS) entry which is preliminary data.</text>
</comment>
<reference evidence="2" key="1">
    <citation type="submission" date="2021-01" db="EMBL/GenBank/DDBJ databases">
        <authorList>
            <consortium name="Genoscope - CEA"/>
            <person name="William W."/>
        </authorList>
    </citation>
    <scope>NUCLEOTIDE SEQUENCE</scope>
</reference>
<keyword evidence="1" id="KW-0812">Transmembrane</keyword>
<keyword evidence="1" id="KW-0472">Membrane</keyword>
<name>A0A8S1RF17_9CILI</name>
<dbReference type="EMBL" id="CAJJDN010000163">
    <property type="protein sequence ID" value="CAD8125864.1"/>
    <property type="molecule type" value="Genomic_DNA"/>
</dbReference>
<accession>A0A8S1RF17</accession>
<protein>
    <submittedName>
        <fullName evidence="2">Uncharacterized protein</fullName>
    </submittedName>
</protein>
<sequence length="201" mass="24329">MFFLTQIHLGFFKNITWSKNQFEFPQFIQLIVNKTVFQQLLKDQDGSDFLKYVGIYQLDMLVTKQNLCITRIFITLVGEMEQDDIDYLKQNKFNKELIYSMQKLIEIQFYCKKMELYIIIYLIILAKNLKFMQGINYQLYKMKIKMKINKYQQKNFIIILVINNLQNLQQQMVIQNNINFLKVKIQILISKVLLDKIFFNK</sequence>